<reference evidence="3" key="1">
    <citation type="submission" date="2005-09" db="EMBL/GenBank/DDBJ databases">
        <title>Complete genome sequence of Clostridium kluyveri and comparative genomics of Clostridia species.</title>
        <authorList>
            <person name="Inui M."/>
            <person name="Nonaka H."/>
            <person name="Shinoda Y."/>
            <person name="Ikenaga Y."/>
            <person name="Abe M."/>
            <person name="Naito K."/>
            <person name="Vertes A.A."/>
            <person name="Yukawa H."/>
        </authorList>
    </citation>
    <scope>NUCLEOTIDE SEQUENCE [LARGE SCALE GENOMIC DNA]</scope>
    <source>
        <strain evidence="3">NBRC 12016</strain>
    </source>
</reference>
<evidence type="ECO:0000313" key="3">
    <source>
        <dbReference type="Proteomes" id="UP000007969"/>
    </source>
</evidence>
<keyword evidence="1" id="KW-0812">Transmembrane</keyword>
<name>B9DXK6_CLOK1</name>
<dbReference type="PANTHER" id="PTHR37305">
    <property type="entry name" value="INTEGRAL MEMBRANE PROTEIN-RELATED"/>
    <property type="match status" value="1"/>
</dbReference>
<gene>
    <name evidence="2" type="ordered locus">CKR_3398</name>
</gene>
<feature type="transmembrane region" description="Helical" evidence="1">
    <location>
        <begin position="231"/>
        <end position="250"/>
    </location>
</feature>
<accession>B9DXK6</accession>
<dbReference type="Proteomes" id="UP000007969">
    <property type="component" value="Chromosome"/>
</dbReference>
<dbReference type="KEGG" id="ckr:CKR_3398"/>
<feature type="transmembrane region" description="Helical" evidence="1">
    <location>
        <begin position="16"/>
        <end position="40"/>
    </location>
</feature>
<dbReference type="PANTHER" id="PTHR37305:SF1">
    <property type="entry name" value="MEMBRANE PROTEIN"/>
    <property type="match status" value="1"/>
</dbReference>
<protein>
    <submittedName>
        <fullName evidence="2">Uncharacterized protein</fullName>
    </submittedName>
</protein>
<evidence type="ECO:0000256" key="1">
    <source>
        <dbReference type="SAM" id="Phobius"/>
    </source>
</evidence>
<feature type="transmembrane region" description="Helical" evidence="1">
    <location>
        <begin position="60"/>
        <end position="80"/>
    </location>
</feature>
<keyword evidence="1" id="KW-1133">Transmembrane helix</keyword>
<feature type="transmembrane region" description="Helical" evidence="1">
    <location>
        <begin position="173"/>
        <end position="191"/>
    </location>
</feature>
<evidence type="ECO:0000313" key="2">
    <source>
        <dbReference type="EMBL" id="BAH08449.1"/>
    </source>
</evidence>
<feature type="transmembrane region" description="Helical" evidence="1">
    <location>
        <begin position="107"/>
        <end position="131"/>
    </location>
</feature>
<sequence>MTMNLIRTEFQKLKRYSIILVGIIGVTCSPIISIAMQNMMSDDAKTVLNYTFPDLLNSTIWNNMTIFFPMILALIGGYMINREYTDDTLKNLLTVPVSFPRLMAGKLTALGVVALLLGLYNAFITSIVGLICCPENMSLSVIVSGSIQIIGMALFTCIGEFPLIALCGRRQDAFRGGAVVAFLLGYITIYFKNPVIRNLWPLSAGLSIVGFGGEGFVSDTAGSYASTQNTFIGICVILAMIILTGIIIHIPSKDAAAAASLKKGGHGRQNRQEAYK</sequence>
<proteinExistence type="predicted"/>
<dbReference type="AlphaFoldDB" id="B9DXK6"/>
<dbReference type="Pfam" id="PF12730">
    <property type="entry name" value="ABC2_membrane_4"/>
    <property type="match status" value="1"/>
</dbReference>
<dbReference type="EMBL" id="AP009049">
    <property type="protein sequence ID" value="BAH08449.1"/>
    <property type="molecule type" value="Genomic_DNA"/>
</dbReference>
<organism evidence="2 3">
    <name type="scientific">Clostridium kluyveri (strain NBRC 12016)</name>
    <dbReference type="NCBI Taxonomy" id="583346"/>
    <lineage>
        <taxon>Bacteria</taxon>
        <taxon>Bacillati</taxon>
        <taxon>Bacillota</taxon>
        <taxon>Clostridia</taxon>
        <taxon>Eubacteriales</taxon>
        <taxon>Clostridiaceae</taxon>
        <taxon>Clostridium</taxon>
    </lineage>
</organism>
<dbReference type="HOGENOM" id="CLU_086964_0_0_9"/>
<feature type="transmembrane region" description="Helical" evidence="1">
    <location>
        <begin position="137"/>
        <end position="161"/>
    </location>
</feature>
<keyword evidence="1" id="KW-0472">Membrane</keyword>